<comment type="caution">
    <text evidence="1">The sequence shown here is derived from an EMBL/GenBank/DDBJ whole genome shotgun (WGS) entry which is preliminary data.</text>
</comment>
<protein>
    <submittedName>
        <fullName evidence="1">Uncharacterized protein</fullName>
    </submittedName>
</protein>
<accession>A0A6B0TT21</accession>
<sequence length="114" mass="13243">MFAFFKSRTKSKIEMASKIAAEELLGDVFPYDDVKDHASRLVLPKRQTAEMLATQTALWFFRNPGDKFPDLFQAQIIARLSALEWHQEGKIPSTLLFAFEQSLYKMYHPNNRSE</sequence>
<dbReference type="EMBL" id="WUWG01000003">
    <property type="protein sequence ID" value="MXU65919.1"/>
    <property type="molecule type" value="Genomic_DNA"/>
</dbReference>
<gene>
    <name evidence="1" type="ORF">GSH16_10690</name>
</gene>
<dbReference type="RefSeq" id="WP_160854829.1">
    <property type="nucleotide sequence ID" value="NZ_WUWG01000003.1"/>
</dbReference>
<dbReference type="Proteomes" id="UP000436016">
    <property type="component" value="Unassembled WGS sequence"/>
</dbReference>
<reference evidence="1 2" key="1">
    <citation type="submission" date="2019-12" db="EMBL/GenBank/DDBJ databases">
        <title>Strain KN286 was isolated from seawater, which was collected from Caroline Seamount in the tropical western Pacific.</title>
        <authorList>
            <person name="Wang Q."/>
        </authorList>
    </citation>
    <scope>NUCLEOTIDE SEQUENCE [LARGE SCALE GENOMIC DNA]</scope>
    <source>
        <strain evidence="1 2">KN286</strain>
    </source>
</reference>
<dbReference type="AlphaFoldDB" id="A0A6B0TT21"/>
<proteinExistence type="predicted"/>
<keyword evidence="2" id="KW-1185">Reference proteome</keyword>
<evidence type="ECO:0000313" key="2">
    <source>
        <dbReference type="Proteomes" id="UP000436016"/>
    </source>
</evidence>
<name>A0A6B0TT21_9RHOB</name>
<evidence type="ECO:0000313" key="1">
    <source>
        <dbReference type="EMBL" id="MXU65919.1"/>
    </source>
</evidence>
<organism evidence="1 2">
    <name type="scientific">Oceanomicrobium pacificus</name>
    <dbReference type="NCBI Taxonomy" id="2692916"/>
    <lineage>
        <taxon>Bacteria</taxon>
        <taxon>Pseudomonadati</taxon>
        <taxon>Pseudomonadota</taxon>
        <taxon>Alphaproteobacteria</taxon>
        <taxon>Rhodobacterales</taxon>
        <taxon>Paracoccaceae</taxon>
        <taxon>Oceanomicrobium</taxon>
    </lineage>
</organism>